<comment type="similarity">
    <text evidence="3">Belongs to the cytochrome c oxidase subunit 2 family.</text>
</comment>
<evidence type="ECO:0000256" key="7">
    <source>
        <dbReference type="ARBA" id="ARBA00022692"/>
    </source>
</evidence>
<comment type="catalytic activity">
    <reaction evidence="16">
        <text>4 Fe(II)-[cytochrome c] + O2 + 8 H(+)(in) = 4 Fe(III)-[cytochrome c] + 2 H2O + 4 H(+)(out)</text>
        <dbReference type="Rhea" id="RHEA:11436"/>
        <dbReference type="Rhea" id="RHEA-COMP:10350"/>
        <dbReference type="Rhea" id="RHEA-COMP:14399"/>
        <dbReference type="ChEBI" id="CHEBI:15377"/>
        <dbReference type="ChEBI" id="CHEBI:15378"/>
        <dbReference type="ChEBI" id="CHEBI:15379"/>
        <dbReference type="ChEBI" id="CHEBI:29033"/>
        <dbReference type="ChEBI" id="CHEBI:29034"/>
        <dbReference type="EC" id="7.1.1.9"/>
    </reaction>
</comment>
<comment type="function">
    <text evidence="14">Subunits I and II form the functional core of the enzyme complex. Electrons originating in cytochrome c are transferred via heme a and Cu(A) to the binuclear center formed by heme a3 and Cu(B).</text>
</comment>
<dbReference type="PROSITE" id="PS50857">
    <property type="entry name" value="COX2_CUA"/>
    <property type="match status" value="1"/>
</dbReference>
<feature type="domain" description="Cytochrome oxidase subunit II copper A binding" evidence="19">
    <location>
        <begin position="272"/>
        <end position="384"/>
    </location>
</feature>
<feature type="transmembrane region" description="Helical" evidence="18">
    <location>
        <begin position="236"/>
        <end position="257"/>
    </location>
</feature>
<dbReference type="Pfam" id="PF00116">
    <property type="entry name" value="COX2"/>
    <property type="match status" value="1"/>
</dbReference>
<protein>
    <recommendedName>
        <fullName evidence="4">cytochrome-c oxidase</fullName>
        <ecNumber evidence="4">7.1.1.9</ecNumber>
    </recommendedName>
    <alternativeName>
        <fullName evidence="15">Cytochrome aa3 subunit 2</fullName>
    </alternativeName>
</protein>
<keyword evidence="12" id="KW-0186">Copper</keyword>
<evidence type="ECO:0000313" key="20">
    <source>
        <dbReference type="EMBL" id="PPE71573.1"/>
    </source>
</evidence>
<organism evidence="20 21">
    <name type="scientific">Caldimonas thermodepolymerans</name>
    <dbReference type="NCBI Taxonomy" id="215580"/>
    <lineage>
        <taxon>Bacteria</taxon>
        <taxon>Pseudomonadati</taxon>
        <taxon>Pseudomonadota</taxon>
        <taxon>Betaproteobacteria</taxon>
        <taxon>Burkholderiales</taxon>
        <taxon>Sphaerotilaceae</taxon>
        <taxon>Caldimonas</taxon>
    </lineage>
</organism>
<keyword evidence="5" id="KW-0813">Transport</keyword>
<keyword evidence="9" id="KW-1278">Translocase</keyword>
<feature type="transmembrane region" description="Helical" evidence="18">
    <location>
        <begin position="194"/>
        <end position="215"/>
    </location>
</feature>
<dbReference type="OrthoDB" id="9773456at2"/>
<dbReference type="Gene3D" id="2.60.40.420">
    <property type="entry name" value="Cupredoxins - blue copper proteins"/>
    <property type="match status" value="1"/>
</dbReference>
<evidence type="ECO:0000256" key="6">
    <source>
        <dbReference type="ARBA" id="ARBA00022660"/>
    </source>
</evidence>
<dbReference type="GO" id="GO:0016020">
    <property type="term" value="C:membrane"/>
    <property type="evidence" value="ECO:0007669"/>
    <property type="project" value="UniProtKB-SubCell"/>
</dbReference>
<feature type="compositionally biased region" description="Basic and acidic residues" evidence="17">
    <location>
        <begin position="59"/>
        <end position="72"/>
    </location>
</feature>
<keyword evidence="6" id="KW-0679">Respiratory chain</keyword>
<keyword evidence="13 18" id="KW-0472">Membrane</keyword>
<evidence type="ECO:0000256" key="5">
    <source>
        <dbReference type="ARBA" id="ARBA00022448"/>
    </source>
</evidence>
<dbReference type="EMBL" id="PSNY01000001">
    <property type="protein sequence ID" value="PPE71573.1"/>
    <property type="molecule type" value="Genomic_DNA"/>
</dbReference>
<keyword evidence="21" id="KW-1185">Reference proteome</keyword>
<evidence type="ECO:0000256" key="8">
    <source>
        <dbReference type="ARBA" id="ARBA00022723"/>
    </source>
</evidence>
<evidence type="ECO:0000256" key="1">
    <source>
        <dbReference type="ARBA" id="ARBA00004141"/>
    </source>
</evidence>
<dbReference type="InterPro" id="IPR036257">
    <property type="entry name" value="Cyt_c_oxidase_su2_TM_sf"/>
</dbReference>
<feature type="region of interest" description="Disordered" evidence="17">
    <location>
        <begin position="21"/>
        <end position="142"/>
    </location>
</feature>
<evidence type="ECO:0000256" key="12">
    <source>
        <dbReference type="ARBA" id="ARBA00023008"/>
    </source>
</evidence>
<comment type="caution">
    <text evidence="20">The sequence shown here is derived from an EMBL/GenBank/DDBJ whole genome shotgun (WGS) entry which is preliminary data.</text>
</comment>
<dbReference type="InterPro" id="IPR045187">
    <property type="entry name" value="CcO_II"/>
</dbReference>
<dbReference type="AlphaFoldDB" id="A0A2S5T9B4"/>
<keyword evidence="11 18" id="KW-1133">Transmembrane helix</keyword>
<keyword evidence="8" id="KW-0479">Metal-binding</keyword>
<dbReference type="GO" id="GO:0004129">
    <property type="term" value="F:cytochrome-c oxidase activity"/>
    <property type="evidence" value="ECO:0007669"/>
    <property type="project" value="UniProtKB-EC"/>
</dbReference>
<dbReference type="GO" id="GO:0016491">
    <property type="term" value="F:oxidoreductase activity"/>
    <property type="evidence" value="ECO:0007669"/>
    <property type="project" value="InterPro"/>
</dbReference>
<sequence>MPLRASPLAGQVHADRVLVDQASAQVGRQRDHRGGQQRDVQPPRYDECLGVAHAQQPVERGERQHHHRDDRVAPGGHQAPHRRHRHQVDQAGQARDPSARGADARKPDAGTRPERVAAEDVGHVHRHQAEERRHREVDHHRVQRVPGDRGAALDRSFLAGHGGLVAGTAALAGCSGPQSTLDPAGPAADVVATLWWWMFGYGTLVLLVVVGLWLHALYRRRPEPDEAQARRTGRRWIVGGGLLLPLASIAVLLAFGVPAGHGMLPWPVAAGPAALRIEVVGHQWWWEVRYPDAGLQLRDELVLPVGRPVDVHVSSRDVIHSFWVPRLGGKIDAIPGRTNVIRLRADRAGAMRGQCAEFCGDAHAHMTMRVRALHADEFEAWLAAARR</sequence>
<evidence type="ECO:0000256" key="15">
    <source>
        <dbReference type="ARBA" id="ARBA00031399"/>
    </source>
</evidence>
<reference evidence="20 21" key="1">
    <citation type="submission" date="2018-02" db="EMBL/GenBank/DDBJ databases">
        <title>Reclassifiation of [Polyangium] brachysporum DSM 7029 as Guopingzhaonella breviflexa gen. nov., sp. nov., a member of the family Comamonadaceae.</title>
        <authorList>
            <person name="Tang B."/>
        </authorList>
    </citation>
    <scope>NUCLEOTIDE SEQUENCE [LARGE SCALE GENOMIC DNA]</scope>
    <source>
        <strain evidence="20 21">DSM 15344</strain>
    </source>
</reference>
<accession>A0A2S5T9B4</accession>
<dbReference type="InterPro" id="IPR002429">
    <property type="entry name" value="CcO_II-like_C"/>
</dbReference>
<dbReference type="Gene3D" id="1.10.287.90">
    <property type="match status" value="1"/>
</dbReference>
<dbReference type="SUPFAM" id="SSF49503">
    <property type="entry name" value="Cupredoxins"/>
    <property type="match status" value="1"/>
</dbReference>
<evidence type="ECO:0000256" key="18">
    <source>
        <dbReference type="SAM" id="Phobius"/>
    </source>
</evidence>
<name>A0A2S5T9B4_9BURK</name>
<comment type="subcellular location">
    <subcellularLocation>
        <location evidence="1">Membrane</location>
        <topology evidence="1">Multi-pass membrane protein</topology>
    </subcellularLocation>
    <subcellularLocation>
        <location evidence="2">Periplasm</location>
    </subcellularLocation>
</comment>
<evidence type="ECO:0000256" key="13">
    <source>
        <dbReference type="ARBA" id="ARBA00023136"/>
    </source>
</evidence>
<dbReference type="GO" id="GO:0042597">
    <property type="term" value="C:periplasmic space"/>
    <property type="evidence" value="ECO:0007669"/>
    <property type="project" value="UniProtKB-SubCell"/>
</dbReference>
<evidence type="ECO:0000256" key="3">
    <source>
        <dbReference type="ARBA" id="ARBA00007866"/>
    </source>
</evidence>
<dbReference type="NCBIfam" id="TIGR02866">
    <property type="entry name" value="CoxB"/>
    <property type="match status" value="1"/>
</dbReference>
<dbReference type="PANTHER" id="PTHR22888">
    <property type="entry name" value="CYTOCHROME C OXIDASE, SUBUNIT II"/>
    <property type="match status" value="1"/>
</dbReference>
<evidence type="ECO:0000259" key="19">
    <source>
        <dbReference type="PROSITE" id="PS50857"/>
    </source>
</evidence>
<dbReference type="PANTHER" id="PTHR22888:SF9">
    <property type="entry name" value="CYTOCHROME C OXIDASE SUBUNIT 2"/>
    <property type="match status" value="1"/>
</dbReference>
<dbReference type="InterPro" id="IPR034236">
    <property type="entry name" value="CuRO_CcO_Caa3_II"/>
</dbReference>
<evidence type="ECO:0000256" key="17">
    <source>
        <dbReference type="SAM" id="MobiDB-lite"/>
    </source>
</evidence>
<gene>
    <name evidence="20" type="primary">coxB</name>
    <name evidence="20" type="ORF">C1702_00825</name>
</gene>
<evidence type="ECO:0000313" key="21">
    <source>
        <dbReference type="Proteomes" id="UP000239406"/>
    </source>
</evidence>
<dbReference type="CDD" id="cd04213">
    <property type="entry name" value="CuRO_CcO_Caa3_II"/>
    <property type="match status" value="1"/>
</dbReference>
<dbReference type="InterPro" id="IPR014222">
    <property type="entry name" value="Cyt_c_oxidase_su2"/>
</dbReference>
<dbReference type="InterPro" id="IPR008972">
    <property type="entry name" value="Cupredoxin"/>
</dbReference>
<dbReference type="Proteomes" id="UP000239406">
    <property type="component" value="Unassembled WGS sequence"/>
</dbReference>
<dbReference type="InterPro" id="IPR001505">
    <property type="entry name" value="Copper_CuA"/>
</dbReference>
<dbReference type="EC" id="7.1.1.9" evidence="4"/>
<evidence type="ECO:0000256" key="9">
    <source>
        <dbReference type="ARBA" id="ARBA00022967"/>
    </source>
</evidence>
<evidence type="ECO:0000256" key="16">
    <source>
        <dbReference type="ARBA" id="ARBA00047816"/>
    </source>
</evidence>
<feature type="compositionally biased region" description="Basic and acidic residues" evidence="17">
    <location>
        <begin position="102"/>
        <end position="140"/>
    </location>
</feature>
<evidence type="ECO:0000256" key="10">
    <source>
        <dbReference type="ARBA" id="ARBA00022982"/>
    </source>
</evidence>
<evidence type="ECO:0000256" key="4">
    <source>
        <dbReference type="ARBA" id="ARBA00012949"/>
    </source>
</evidence>
<keyword evidence="7 18" id="KW-0812">Transmembrane</keyword>
<evidence type="ECO:0000256" key="14">
    <source>
        <dbReference type="ARBA" id="ARBA00024688"/>
    </source>
</evidence>
<proteinExistence type="inferred from homology"/>
<keyword evidence="10" id="KW-0249">Electron transport</keyword>
<dbReference type="PROSITE" id="PS00078">
    <property type="entry name" value="COX2"/>
    <property type="match status" value="1"/>
</dbReference>
<dbReference type="GO" id="GO:0005507">
    <property type="term" value="F:copper ion binding"/>
    <property type="evidence" value="ECO:0007669"/>
    <property type="project" value="InterPro"/>
</dbReference>
<evidence type="ECO:0000256" key="2">
    <source>
        <dbReference type="ARBA" id="ARBA00004418"/>
    </source>
</evidence>
<evidence type="ECO:0000256" key="11">
    <source>
        <dbReference type="ARBA" id="ARBA00022989"/>
    </source>
</evidence>
<dbReference type="GO" id="GO:0042773">
    <property type="term" value="P:ATP synthesis coupled electron transport"/>
    <property type="evidence" value="ECO:0007669"/>
    <property type="project" value="TreeGrafter"/>
</dbReference>